<dbReference type="InterPro" id="IPR003416">
    <property type="entry name" value="MgtC/SapB/SrpB/YhiD_fam"/>
</dbReference>
<dbReference type="EMBL" id="MGES01000013">
    <property type="protein sequence ID" value="OGL89132.1"/>
    <property type="molecule type" value="Genomic_DNA"/>
</dbReference>
<comment type="caution">
    <text evidence="9">The sequence shown here is derived from an EMBL/GenBank/DDBJ whole genome shotgun (WGS) entry which is preliminary data.</text>
</comment>
<reference evidence="9 10" key="1">
    <citation type="journal article" date="2016" name="Nat. Commun.">
        <title>Thousands of microbial genomes shed light on interconnected biogeochemical processes in an aquifer system.</title>
        <authorList>
            <person name="Anantharaman K."/>
            <person name="Brown C.T."/>
            <person name="Hug L.A."/>
            <person name="Sharon I."/>
            <person name="Castelle C.J."/>
            <person name="Probst A.J."/>
            <person name="Thomas B.C."/>
            <person name="Singh A."/>
            <person name="Wilkins M.J."/>
            <person name="Karaoz U."/>
            <person name="Brodie E.L."/>
            <person name="Williams K.H."/>
            <person name="Hubbard S.S."/>
            <person name="Banfield J.F."/>
        </authorList>
    </citation>
    <scope>NUCLEOTIDE SEQUENCE [LARGE SCALE GENOMIC DNA]</scope>
</reference>
<feature type="transmembrane region" description="Helical" evidence="7">
    <location>
        <begin position="6"/>
        <end position="23"/>
    </location>
</feature>
<dbReference type="STRING" id="1802410.A3H75_00115"/>
<dbReference type="PANTHER" id="PTHR33778:SF1">
    <property type="entry name" value="MAGNESIUM TRANSPORTER YHID-RELATED"/>
    <property type="match status" value="1"/>
</dbReference>
<dbReference type="GO" id="GO:0005886">
    <property type="term" value="C:plasma membrane"/>
    <property type="evidence" value="ECO:0007669"/>
    <property type="project" value="UniProtKB-SubCell"/>
</dbReference>
<feature type="transmembrane region" description="Helical" evidence="7">
    <location>
        <begin position="65"/>
        <end position="83"/>
    </location>
</feature>
<feature type="transmembrane region" description="Helical" evidence="7">
    <location>
        <begin position="35"/>
        <end position="53"/>
    </location>
</feature>
<feature type="transmembrane region" description="Helical" evidence="7">
    <location>
        <begin position="95"/>
        <end position="128"/>
    </location>
</feature>
<organism evidence="9 10">
    <name type="scientific">Candidatus Uhrbacteria bacterium RIFCSPLOWO2_02_FULL_51_9</name>
    <dbReference type="NCBI Taxonomy" id="1802410"/>
    <lineage>
        <taxon>Bacteria</taxon>
        <taxon>Candidatus Uhriibacteriota</taxon>
    </lineage>
</organism>
<evidence type="ECO:0000259" key="8">
    <source>
        <dbReference type="Pfam" id="PF02308"/>
    </source>
</evidence>
<evidence type="ECO:0000256" key="4">
    <source>
        <dbReference type="ARBA" id="ARBA00022692"/>
    </source>
</evidence>
<evidence type="ECO:0000256" key="5">
    <source>
        <dbReference type="ARBA" id="ARBA00022989"/>
    </source>
</evidence>
<evidence type="ECO:0000256" key="2">
    <source>
        <dbReference type="ARBA" id="ARBA00009298"/>
    </source>
</evidence>
<name>A0A1F7VF02_9BACT</name>
<comment type="subcellular location">
    <subcellularLocation>
        <location evidence="1">Cell membrane</location>
        <topology evidence="1">Multi-pass membrane protein</topology>
    </subcellularLocation>
</comment>
<keyword evidence="5 7" id="KW-1133">Transmembrane helix</keyword>
<feature type="domain" description="MgtC/SapB/SrpB/YhiD N-terminal" evidence="8">
    <location>
        <begin position="10"/>
        <end position="131"/>
    </location>
</feature>
<evidence type="ECO:0000313" key="10">
    <source>
        <dbReference type="Proteomes" id="UP000176678"/>
    </source>
</evidence>
<evidence type="ECO:0000256" key="6">
    <source>
        <dbReference type="ARBA" id="ARBA00023136"/>
    </source>
</evidence>
<sequence>MEFSEIVFAMVLAVLLGGVVGYQRQQRGKAAGIRTHALVTLGSTLFTILSRFGFGFETGTDPSRVAAQIVVGIGFLGAGMILHQKNRVTGLTTAAGLWAAAALGMTIGVGWYSVAVVATLFMLTILLINDRWARNDSDK</sequence>
<keyword evidence="4 7" id="KW-0812">Transmembrane</keyword>
<proteinExistence type="inferred from homology"/>
<dbReference type="InterPro" id="IPR049177">
    <property type="entry name" value="MgtC_SapB_SrpB_YhiD_N"/>
</dbReference>
<evidence type="ECO:0000256" key="7">
    <source>
        <dbReference type="SAM" id="Phobius"/>
    </source>
</evidence>
<keyword evidence="6 7" id="KW-0472">Membrane</keyword>
<dbReference type="Proteomes" id="UP000176678">
    <property type="component" value="Unassembled WGS sequence"/>
</dbReference>
<gene>
    <name evidence="9" type="ORF">A3H75_00115</name>
</gene>
<evidence type="ECO:0000256" key="3">
    <source>
        <dbReference type="ARBA" id="ARBA00022475"/>
    </source>
</evidence>
<dbReference type="AlphaFoldDB" id="A0A1F7VF02"/>
<dbReference type="PANTHER" id="PTHR33778">
    <property type="entry name" value="PROTEIN MGTC"/>
    <property type="match status" value="1"/>
</dbReference>
<keyword evidence="3" id="KW-1003">Cell membrane</keyword>
<accession>A0A1F7VF02</accession>
<dbReference type="PRINTS" id="PR01837">
    <property type="entry name" value="MGTCSAPBPROT"/>
</dbReference>
<dbReference type="Pfam" id="PF02308">
    <property type="entry name" value="MgtC"/>
    <property type="match status" value="1"/>
</dbReference>
<evidence type="ECO:0000256" key="1">
    <source>
        <dbReference type="ARBA" id="ARBA00004651"/>
    </source>
</evidence>
<protein>
    <recommendedName>
        <fullName evidence="8">MgtC/SapB/SrpB/YhiD N-terminal domain-containing protein</fullName>
    </recommendedName>
</protein>
<comment type="similarity">
    <text evidence="2">Belongs to the MgtC/SapB family.</text>
</comment>
<evidence type="ECO:0000313" key="9">
    <source>
        <dbReference type="EMBL" id="OGL89132.1"/>
    </source>
</evidence>